<dbReference type="Proteomes" id="UP000321408">
    <property type="component" value="Chromosome"/>
</dbReference>
<reference evidence="1 2" key="2">
    <citation type="journal article" date="2024" name="Int. J. Syst. Evol. Microbiol.">
        <title>Promethearchaeum syntrophicum gen. nov., sp. nov., an anaerobic, obligately syntrophic archaeon, the first isolate of the lineage 'Asgard' archaea, and proposal of the new archaeal phylum Promethearchaeota phyl. nov. and kingdom Promethearchaeati regn. nov.</title>
        <authorList>
            <person name="Imachi H."/>
            <person name="Nobu M.K."/>
            <person name="Kato S."/>
            <person name="Takaki Y."/>
            <person name="Miyazaki M."/>
            <person name="Miyata M."/>
            <person name="Ogawara M."/>
            <person name="Saito Y."/>
            <person name="Sakai S."/>
            <person name="Tahara Y.O."/>
            <person name="Takano Y."/>
            <person name="Tasumi E."/>
            <person name="Uematsu K."/>
            <person name="Yoshimura T."/>
            <person name="Itoh T."/>
            <person name="Ohkuma M."/>
            <person name="Takai K."/>
        </authorList>
    </citation>
    <scope>NUCLEOTIDE SEQUENCE [LARGE SCALE GENOMIC DNA]</scope>
    <source>
        <strain evidence="1 2">MK-D1</strain>
    </source>
</reference>
<sequence length="84" mass="10144">MKNNWYGRFIRCFTAFLPRDKSRVGECLRCGACCKLPNVCPFLRYDKNHKSRCIIYLIRPMNCRIYPRNKNEHLTKDTCGYRFE</sequence>
<protein>
    <submittedName>
        <fullName evidence="1">Uncharacterized protein</fullName>
    </submittedName>
</protein>
<evidence type="ECO:0000313" key="1">
    <source>
        <dbReference type="EMBL" id="XDF89293.1"/>
    </source>
</evidence>
<name>A0AC61ZU17_9ARCH</name>
<reference evidence="1 2" key="1">
    <citation type="journal article" date="2020" name="Nature">
        <title>Isolation of an archaeon at the prokaryote-eukaryote interface.</title>
        <authorList>
            <person name="Imachi H."/>
            <person name="Nobu M.K."/>
            <person name="Nakahara N."/>
            <person name="Morono Y."/>
            <person name="Ogawara M."/>
            <person name="Takaki Y."/>
            <person name="Takano Y."/>
            <person name="Uematsu K."/>
            <person name="Ikuta T."/>
            <person name="Ito M."/>
            <person name="Matsui Y."/>
            <person name="Miyazaki M."/>
            <person name="Murata K."/>
            <person name="Saito Y."/>
            <person name="Sakai S."/>
            <person name="Song C."/>
            <person name="Tasumi E."/>
            <person name="Yamanaka Y."/>
            <person name="Yamaguchi T."/>
            <person name="Kamagata Y."/>
            <person name="Tamaki H."/>
            <person name="Takai K."/>
        </authorList>
    </citation>
    <scope>NUCLEOTIDE SEQUENCE [LARGE SCALE GENOMIC DNA]</scope>
    <source>
        <strain evidence="1 2">MK-D1</strain>
    </source>
</reference>
<organism evidence="1 2">
    <name type="scientific">Promethearchaeum syntrophicum</name>
    <dbReference type="NCBI Taxonomy" id="2594042"/>
    <lineage>
        <taxon>Archaea</taxon>
        <taxon>Promethearchaeati</taxon>
        <taxon>Promethearchaeota</taxon>
        <taxon>Promethearchaeia</taxon>
        <taxon>Promethearchaeales</taxon>
        <taxon>Promethearchaeaceae</taxon>
        <taxon>Promethearchaeum</taxon>
    </lineage>
</organism>
<dbReference type="EMBL" id="CP042905">
    <property type="protein sequence ID" value="XDF89293.1"/>
    <property type="molecule type" value="Genomic_DNA"/>
</dbReference>
<accession>A0AC61ZU17</accession>
<proteinExistence type="predicted"/>
<evidence type="ECO:0000313" key="2">
    <source>
        <dbReference type="Proteomes" id="UP000321408"/>
    </source>
</evidence>
<gene>
    <name evidence="1" type="ORF">DSAG12_04315</name>
</gene>
<keyword evidence="2" id="KW-1185">Reference proteome</keyword>